<sequence>MTGEPTQPAPPNWLSEQNLVLSCEAARLYGEGGFPGDAGLLARLSGRIARHTRVLDTVFPGCPARDPGVPRLHGGGAAFRGAQAARFAEKFSAVPPTLLLESCDIRLSGNALYTLEDGHLEILFETVRPQERHVTPGPRPDPEQDDETIGADGLTFLLNSGGSFNYGHWLIDDLPRLRALAPLRARYPGQPVTVALVAYVPHVDAARARSVALFLGDPRDVTVRFLDRTKTYHFARLHHATPCGLPNDRKSPDALRFLREKIRRRTRMPRLWQRLRRLGRPPERRLFIDRQPDRGRALVAREGVMTLLARHGFTVIDPETLSPRQQAIRFAQAEVVVGIAGAGMANTVFCRPGTPVIHLVPEGWEDPFYWEIAVACGLAYHAVFGPRVVSEKPDFLRDFRVDPADLAEALEESGLRPDPPRARPWNP</sequence>
<keyword evidence="4" id="KW-0812">Transmembrane</keyword>
<evidence type="ECO:0000256" key="3">
    <source>
        <dbReference type="ARBA" id="ARBA00022679"/>
    </source>
</evidence>
<evidence type="ECO:0000313" key="9">
    <source>
        <dbReference type="EMBL" id="SFL82389.1"/>
    </source>
</evidence>
<evidence type="ECO:0000256" key="7">
    <source>
        <dbReference type="ARBA" id="ARBA00023180"/>
    </source>
</evidence>
<evidence type="ECO:0000259" key="8">
    <source>
        <dbReference type="Pfam" id="PF04577"/>
    </source>
</evidence>
<name>A0A1I4KV34_9HYPH</name>
<keyword evidence="10" id="KW-1185">Reference proteome</keyword>
<keyword evidence="7" id="KW-0325">Glycoprotein</keyword>
<dbReference type="InterPro" id="IPR007657">
    <property type="entry name" value="Glycosyltransferase_61"/>
</dbReference>
<evidence type="ECO:0000256" key="6">
    <source>
        <dbReference type="ARBA" id="ARBA00023136"/>
    </source>
</evidence>
<organism evidence="9 10">
    <name type="scientific">Methylorubrum salsuginis</name>
    <dbReference type="NCBI Taxonomy" id="414703"/>
    <lineage>
        <taxon>Bacteria</taxon>
        <taxon>Pseudomonadati</taxon>
        <taxon>Pseudomonadota</taxon>
        <taxon>Alphaproteobacteria</taxon>
        <taxon>Hyphomicrobiales</taxon>
        <taxon>Methylobacteriaceae</taxon>
        <taxon>Methylorubrum</taxon>
    </lineage>
</organism>
<dbReference type="OrthoDB" id="7169123at2"/>
<protein>
    <recommendedName>
        <fullName evidence="8">Glycosyltransferase 61 catalytic domain-containing protein</fullName>
    </recommendedName>
</protein>
<dbReference type="PANTHER" id="PTHR20961:SF38">
    <property type="entry name" value="PROTEIN O-LINKED-MANNOSE BETA-1,4-N-ACETYLGLUCOSAMINYLTRANSFERASE 2"/>
    <property type="match status" value="1"/>
</dbReference>
<dbReference type="GO" id="GO:0016020">
    <property type="term" value="C:membrane"/>
    <property type="evidence" value="ECO:0007669"/>
    <property type="project" value="UniProtKB-SubCell"/>
</dbReference>
<dbReference type="EMBL" id="FOSV01000026">
    <property type="protein sequence ID" value="SFL82389.1"/>
    <property type="molecule type" value="Genomic_DNA"/>
</dbReference>
<dbReference type="RefSeq" id="WP_091950985.1">
    <property type="nucleotide sequence ID" value="NZ_FOSV01000026.1"/>
</dbReference>
<dbReference type="AlphaFoldDB" id="A0A1I4KV34"/>
<feature type="domain" description="Glycosyltransferase 61 catalytic" evidence="8">
    <location>
        <begin position="166"/>
        <end position="357"/>
    </location>
</feature>
<keyword evidence="5" id="KW-1133">Transmembrane helix</keyword>
<keyword evidence="2" id="KW-0328">Glycosyltransferase</keyword>
<evidence type="ECO:0000256" key="1">
    <source>
        <dbReference type="ARBA" id="ARBA00004167"/>
    </source>
</evidence>
<evidence type="ECO:0000256" key="2">
    <source>
        <dbReference type="ARBA" id="ARBA00022676"/>
    </source>
</evidence>
<proteinExistence type="predicted"/>
<reference evidence="10" key="1">
    <citation type="submission" date="2016-10" db="EMBL/GenBank/DDBJ databases">
        <authorList>
            <person name="Varghese N."/>
            <person name="Submissions S."/>
        </authorList>
    </citation>
    <scope>NUCLEOTIDE SEQUENCE [LARGE SCALE GENOMIC DNA]</scope>
    <source>
        <strain evidence="10">CGMCC 1.6474</strain>
    </source>
</reference>
<dbReference type="GO" id="GO:0016757">
    <property type="term" value="F:glycosyltransferase activity"/>
    <property type="evidence" value="ECO:0007669"/>
    <property type="project" value="UniProtKB-KW"/>
</dbReference>
<keyword evidence="3" id="KW-0808">Transferase</keyword>
<evidence type="ECO:0000256" key="5">
    <source>
        <dbReference type="ARBA" id="ARBA00022989"/>
    </source>
</evidence>
<dbReference type="Proteomes" id="UP000198804">
    <property type="component" value="Unassembled WGS sequence"/>
</dbReference>
<comment type="subcellular location">
    <subcellularLocation>
        <location evidence="1">Membrane</location>
        <topology evidence="1">Single-pass membrane protein</topology>
    </subcellularLocation>
</comment>
<evidence type="ECO:0000256" key="4">
    <source>
        <dbReference type="ARBA" id="ARBA00022692"/>
    </source>
</evidence>
<dbReference type="Pfam" id="PF04577">
    <property type="entry name" value="Glyco_transf_61"/>
    <property type="match status" value="1"/>
</dbReference>
<keyword evidence="6" id="KW-0472">Membrane</keyword>
<dbReference type="InterPro" id="IPR049625">
    <property type="entry name" value="Glyco_transf_61_cat"/>
</dbReference>
<dbReference type="PANTHER" id="PTHR20961">
    <property type="entry name" value="GLYCOSYLTRANSFERASE"/>
    <property type="match status" value="1"/>
</dbReference>
<accession>A0A1I4KV34</accession>
<evidence type="ECO:0000313" key="10">
    <source>
        <dbReference type="Proteomes" id="UP000198804"/>
    </source>
</evidence>
<gene>
    <name evidence="9" type="ORF">SAMN04488125_1265</name>
</gene>
<dbReference type="STRING" id="414703.SAMN04488125_1265"/>